<reference evidence="1" key="1">
    <citation type="submission" date="2014-12" db="EMBL/GenBank/DDBJ databases">
        <title>Insight into the proteome of Arion vulgaris.</title>
        <authorList>
            <person name="Aradska J."/>
            <person name="Bulat T."/>
            <person name="Smidak R."/>
            <person name="Sarate P."/>
            <person name="Gangsoo J."/>
            <person name="Sialana F."/>
            <person name="Bilban M."/>
            <person name="Lubec G."/>
        </authorList>
    </citation>
    <scope>NUCLEOTIDE SEQUENCE</scope>
    <source>
        <tissue evidence="1">Skin</tissue>
    </source>
</reference>
<evidence type="ECO:0000313" key="1">
    <source>
        <dbReference type="EMBL" id="CEK72535.1"/>
    </source>
</evidence>
<proteinExistence type="predicted"/>
<dbReference type="AlphaFoldDB" id="A0A0B6ZXR6"/>
<accession>A0A0B6ZXR6</accession>
<sequence length="61" mass="7244">MLITTQLHKQHIVTNNKLSVQENYIINNTTWSTAQYDTRFFSEKLLCKKIQQQRYGLIATQ</sequence>
<protein>
    <submittedName>
        <fullName evidence="1">Uncharacterized protein</fullName>
    </submittedName>
</protein>
<name>A0A0B6ZXR6_9EUPU</name>
<gene>
    <name evidence="1" type="primary">ORF82848</name>
</gene>
<dbReference type="EMBL" id="HACG01025670">
    <property type="protein sequence ID" value="CEK72535.1"/>
    <property type="molecule type" value="Transcribed_RNA"/>
</dbReference>
<organism evidence="1">
    <name type="scientific">Arion vulgaris</name>
    <dbReference type="NCBI Taxonomy" id="1028688"/>
    <lineage>
        <taxon>Eukaryota</taxon>
        <taxon>Metazoa</taxon>
        <taxon>Spiralia</taxon>
        <taxon>Lophotrochozoa</taxon>
        <taxon>Mollusca</taxon>
        <taxon>Gastropoda</taxon>
        <taxon>Heterobranchia</taxon>
        <taxon>Euthyneura</taxon>
        <taxon>Panpulmonata</taxon>
        <taxon>Eupulmonata</taxon>
        <taxon>Stylommatophora</taxon>
        <taxon>Helicina</taxon>
        <taxon>Arionoidea</taxon>
        <taxon>Arionidae</taxon>
        <taxon>Arion</taxon>
    </lineage>
</organism>